<evidence type="ECO:0000313" key="1">
    <source>
        <dbReference type="EMBL" id="KAJ8126337.1"/>
    </source>
</evidence>
<sequence>MDKCGFTATTRLGELAMQAESYTQIHAAVSLLLEWLEKATWALAPLPHHPISQASGTFSATLEIEAQMQPADERNAPLYSCLGESAAGLLNSFAEREENYSGMKDLLQRKIGL</sequence>
<reference evidence="1" key="1">
    <citation type="submission" date="2022-12" db="EMBL/GenBank/DDBJ databases">
        <title>Genome Sequence of Lasiodiplodia mahajangana.</title>
        <authorList>
            <person name="Buettner E."/>
        </authorList>
    </citation>
    <scope>NUCLEOTIDE SEQUENCE</scope>
    <source>
        <strain evidence="1">VT137</strain>
    </source>
</reference>
<organism evidence="1 2">
    <name type="scientific">Lasiodiplodia mahajangana</name>
    <dbReference type="NCBI Taxonomy" id="1108764"/>
    <lineage>
        <taxon>Eukaryota</taxon>
        <taxon>Fungi</taxon>
        <taxon>Dikarya</taxon>
        <taxon>Ascomycota</taxon>
        <taxon>Pezizomycotina</taxon>
        <taxon>Dothideomycetes</taxon>
        <taxon>Dothideomycetes incertae sedis</taxon>
        <taxon>Botryosphaeriales</taxon>
        <taxon>Botryosphaeriaceae</taxon>
        <taxon>Lasiodiplodia</taxon>
    </lineage>
</organism>
<proteinExistence type="predicted"/>
<name>A0ACC2JFR7_9PEZI</name>
<keyword evidence="2" id="KW-1185">Reference proteome</keyword>
<accession>A0ACC2JFR7</accession>
<dbReference type="EMBL" id="JAPUUL010001905">
    <property type="protein sequence ID" value="KAJ8126337.1"/>
    <property type="molecule type" value="Genomic_DNA"/>
</dbReference>
<gene>
    <name evidence="1" type="ORF">O1611_g7304</name>
</gene>
<protein>
    <submittedName>
        <fullName evidence="1">Uncharacterized protein</fullName>
    </submittedName>
</protein>
<comment type="caution">
    <text evidence="1">The sequence shown here is derived from an EMBL/GenBank/DDBJ whole genome shotgun (WGS) entry which is preliminary data.</text>
</comment>
<dbReference type="Proteomes" id="UP001153332">
    <property type="component" value="Unassembled WGS sequence"/>
</dbReference>
<evidence type="ECO:0000313" key="2">
    <source>
        <dbReference type="Proteomes" id="UP001153332"/>
    </source>
</evidence>